<dbReference type="EMBL" id="BATL01000052">
    <property type="protein sequence ID" value="GAD76764.1"/>
    <property type="molecule type" value="Genomic_DNA"/>
</dbReference>
<dbReference type="InterPro" id="IPR053170">
    <property type="entry name" value="Transcription_regulator"/>
</dbReference>
<organism evidence="2 3">
    <name type="scientific">Vibrio azureus NBRC 104587</name>
    <dbReference type="NCBI Taxonomy" id="1219077"/>
    <lineage>
        <taxon>Bacteria</taxon>
        <taxon>Pseudomonadati</taxon>
        <taxon>Pseudomonadota</taxon>
        <taxon>Gammaproteobacteria</taxon>
        <taxon>Vibrionales</taxon>
        <taxon>Vibrionaceae</taxon>
        <taxon>Vibrio</taxon>
    </lineage>
</organism>
<proteinExistence type="predicted"/>
<dbReference type="PANTHER" id="PTHR40031:SF1">
    <property type="entry name" value="MEMBRANE-BOUND METAL-DEPENDENT HYDROLASE"/>
    <property type="match status" value="1"/>
</dbReference>
<feature type="transmembrane region" description="Helical" evidence="1">
    <location>
        <begin position="155"/>
        <end position="173"/>
    </location>
</feature>
<accession>U3C5T4</accession>
<dbReference type="Proteomes" id="UP000016567">
    <property type="component" value="Unassembled WGS sequence"/>
</dbReference>
<name>U3C5T4_9VIBR</name>
<keyword evidence="3" id="KW-1185">Reference proteome</keyword>
<protein>
    <recommendedName>
        <fullName evidence="4">Metal-dependent hydrolase</fullName>
    </recommendedName>
</protein>
<dbReference type="OrthoDB" id="9781927at2"/>
<feature type="transmembrane region" description="Helical" evidence="1">
    <location>
        <begin position="23"/>
        <end position="43"/>
    </location>
</feature>
<dbReference type="RefSeq" id="WP_021710511.1">
    <property type="nucleotide sequence ID" value="NZ_BAOB01000165.1"/>
</dbReference>
<evidence type="ECO:0008006" key="4">
    <source>
        <dbReference type="Google" id="ProtNLM"/>
    </source>
</evidence>
<reference evidence="2 3" key="1">
    <citation type="submission" date="2013-09" db="EMBL/GenBank/DDBJ databases">
        <title>Whole genome shotgun sequence of Vibrio azureus NBRC 104587.</title>
        <authorList>
            <person name="Isaki S."/>
            <person name="Hosoyama A."/>
            <person name="Numata M."/>
            <person name="Hashimoto M."/>
            <person name="Hosoyama Y."/>
            <person name="Tsuchikane K."/>
            <person name="Noguchi M."/>
            <person name="Hirakata S."/>
            <person name="Ichikawa N."/>
            <person name="Ohji S."/>
            <person name="Yamazoe A."/>
            <person name="Fujita N."/>
        </authorList>
    </citation>
    <scope>NUCLEOTIDE SEQUENCE [LARGE SCALE GENOMIC DNA]</scope>
    <source>
        <strain evidence="2 3">NBRC 104587</strain>
    </source>
</reference>
<comment type="caution">
    <text evidence="2">The sequence shown here is derived from an EMBL/GenBank/DDBJ whole genome shotgun (WGS) entry which is preliminary data.</text>
</comment>
<dbReference type="InterPro" id="IPR007404">
    <property type="entry name" value="YdjM-like"/>
</dbReference>
<gene>
    <name evidence="2" type="ORF">VAZ01S_052_00070</name>
</gene>
<feature type="transmembrane region" description="Helical" evidence="1">
    <location>
        <begin position="63"/>
        <end position="82"/>
    </location>
</feature>
<keyword evidence="1" id="KW-0812">Transmembrane</keyword>
<evidence type="ECO:0000313" key="2">
    <source>
        <dbReference type="EMBL" id="GAD76764.1"/>
    </source>
</evidence>
<evidence type="ECO:0000313" key="3">
    <source>
        <dbReference type="Proteomes" id="UP000016567"/>
    </source>
</evidence>
<keyword evidence="1" id="KW-1133">Transmembrane helix</keyword>
<keyword evidence="1" id="KW-0472">Membrane</keyword>
<sequence length="344" mass="39248">MDPITQGLVGASLSQSVCKKQDLMAAGILGILAGMAADLDVLIRSANDPLLFLEYHRQFTHSLLFIPVGGLLCALVLHPLIAKKLGLSFQQSWLYCTLGYTTHGLLDTCTSYGTQLFWPFSHERFAWNIVSVIDPFFTLPILMLIVLTMWKRNLWYARFALLWISIYLTFGLIQRDRAEEVGKQLAQQRQHTFTQLEAKPSFANLLLWKIVYEAQGNYYVDAVRLGQSINIYPGTSISKLNMQEAFPWLTSSSQQAKDVERFHRFSNGFIAQDPYNKLRIIDMRYSMVSNQIKGLWGITLLPTANESAHVRYSTHHERTPESTQAFIDMLYPSDFKMLGYKGVE</sequence>
<dbReference type="AlphaFoldDB" id="U3C5T4"/>
<feature type="transmembrane region" description="Helical" evidence="1">
    <location>
        <begin position="125"/>
        <end position="149"/>
    </location>
</feature>
<dbReference type="eggNOG" id="COG1988">
    <property type="taxonomic scope" value="Bacteria"/>
</dbReference>
<dbReference type="PANTHER" id="PTHR40031">
    <property type="entry name" value="HYPOTHETICAL MEMBRANE SPANNING PROTEIN"/>
    <property type="match status" value="1"/>
</dbReference>
<evidence type="ECO:0000256" key="1">
    <source>
        <dbReference type="SAM" id="Phobius"/>
    </source>
</evidence>
<dbReference type="Pfam" id="PF04307">
    <property type="entry name" value="YdjM"/>
    <property type="match status" value="1"/>
</dbReference>